<dbReference type="GO" id="GO:0051604">
    <property type="term" value="P:protein maturation"/>
    <property type="evidence" value="ECO:0007669"/>
    <property type="project" value="InterPro"/>
</dbReference>
<dbReference type="Pfam" id="PF01155">
    <property type="entry name" value="HypA"/>
    <property type="match status" value="1"/>
</dbReference>
<comment type="caution">
    <text evidence="4">The sequence shown here is derived from an EMBL/GenBank/DDBJ whole genome shotgun (WGS) entry which is preliminary data.</text>
</comment>
<evidence type="ECO:0000256" key="1">
    <source>
        <dbReference type="ARBA" id="ARBA00022596"/>
    </source>
</evidence>
<dbReference type="GO" id="GO:0016151">
    <property type="term" value="F:nickel cation binding"/>
    <property type="evidence" value="ECO:0007669"/>
    <property type="project" value="InterPro"/>
</dbReference>
<keyword evidence="2" id="KW-0479">Metal-binding</keyword>
<dbReference type="InterPro" id="IPR000688">
    <property type="entry name" value="HypA/HybF"/>
</dbReference>
<accession>X1IJE0</accession>
<gene>
    <name evidence="4" type="ORF">S03H2_57591</name>
</gene>
<evidence type="ECO:0000313" key="4">
    <source>
        <dbReference type="EMBL" id="GAH82501.1"/>
    </source>
</evidence>
<evidence type="ECO:0000256" key="3">
    <source>
        <dbReference type="ARBA" id="ARBA00022833"/>
    </source>
</evidence>
<reference evidence="4" key="1">
    <citation type="journal article" date="2014" name="Front. Microbiol.">
        <title>High frequency of phylogenetically diverse reductive dehalogenase-homologous genes in deep subseafloor sedimentary metagenomes.</title>
        <authorList>
            <person name="Kawai M."/>
            <person name="Futagami T."/>
            <person name="Toyoda A."/>
            <person name="Takaki Y."/>
            <person name="Nishi S."/>
            <person name="Hori S."/>
            <person name="Arai W."/>
            <person name="Tsubouchi T."/>
            <person name="Morono Y."/>
            <person name="Uchiyama I."/>
            <person name="Ito T."/>
            <person name="Fujiyama A."/>
            <person name="Inagaki F."/>
            <person name="Takami H."/>
        </authorList>
    </citation>
    <scope>NUCLEOTIDE SEQUENCE</scope>
    <source>
        <strain evidence="4">Expedition CK06-06</strain>
    </source>
</reference>
<evidence type="ECO:0000256" key="2">
    <source>
        <dbReference type="ARBA" id="ARBA00022723"/>
    </source>
</evidence>
<feature type="non-terminal residue" evidence="4">
    <location>
        <position position="63"/>
    </location>
</feature>
<proteinExistence type="predicted"/>
<organism evidence="4">
    <name type="scientific">marine sediment metagenome</name>
    <dbReference type="NCBI Taxonomy" id="412755"/>
    <lineage>
        <taxon>unclassified sequences</taxon>
        <taxon>metagenomes</taxon>
        <taxon>ecological metagenomes</taxon>
    </lineage>
</organism>
<name>X1IJE0_9ZZZZ</name>
<protein>
    <recommendedName>
        <fullName evidence="5">Hydrogenase maturation nickel metallochaperone HypA</fullName>
    </recommendedName>
</protein>
<dbReference type="Gene3D" id="3.30.2320.50">
    <property type="match status" value="1"/>
</dbReference>
<keyword evidence="1" id="KW-0533">Nickel</keyword>
<sequence>MLMHEMMVAQSLLATISDEAAKHNAKPIGAKISCGALNPVNDETLCFAFEAIAKDTPCEGMKL</sequence>
<keyword evidence="3" id="KW-0862">Zinc</keyword>
<dbReference type="AlphaFoldDB" id="X1IJE0"/>
<evidence type="ECO:0008006" key="5">
    <source>
        <dbReference type="Google" id="ProtNLM"/>
    </source>
</evidence>
<dbReference type="EMBL" id="BARU01036927">
    <property type="protein sequence ID" value="GAH82501.1"/>
    <property type="molecule type" value="Genomic_DNA"/>
</dbReference>